<dbReference type="InterPro" id="IPR046389">
    <property type="entry name" value="Sliding_clamp_T4"/>
</dbReference>
<sequence length="220" mass="23819">MKLSKDTVALFKNFAGINSNLLIKSGNKISTISGAKNVMSDSTVMETFPAEFGIYDLNEFLGAMSLFDDPELDFTEKYVTIKDGGNSIRYFAAEPTVLTVPTKPIVFPASDIDFTLTSAMLQMIQKTASVLRSSDLSIVGDGSTITAVVGDKKNVSGNSYNTILGTTDKAFKVNLKVENLKMLIGDYFVSISSKKISRFKASTGDLVYYVAVEADSTFDA</sequence>
<evidence type="ECO:0000256" key="1">
    <source>
        <dbReference type="HAMAP-Rule" id="MF_04161"/>
    </source>
</evidence>
<accession>A0A6J5P9Y1</accession>
<proteinExistence type="inferred from homology"/>
<dbReference type="EMBL" id="LR796815">
    <property type="protein sequence ID" value="CAB4167997.1"/>
    <property type="molecule type" value="Genomic_DNA"/>
</dbReference>
<comment type="similarity">
    <text evidence="1">Belongs to the Tevenvirinae sliding clamp family.</text>
</comment>
<dbReference type="GO" id="GO:0006260">
    <property type="term" value="P:DNA replication"/>
    <property type="evidence" value="ECO:0007669"/>
    <property type="project" value="UniProtKB-KW"/>
</dbReference>
<reference evidence="2" key="1">
    <citation type="submission" date="2020-04" db="EMBL/GenBank/DDBJ databases">
        <authorList>
            <person name="Chiriac C."/>
            <person name="Salcher M."/>
            <person name="Ghai R."/>
            <person name="Kavagutti S V."/>
        </authorList>
    </citation>
    <scope>NUCLEOTIDE SEQUENCE</scope>
</reference>
<evidence type="ECO:0000313" key="3">
    <source>
        <dbReference type="EMBL" id="CAB4170829.1"/>
    </source>
</evidence>
<dbReference type="GO" id="GO:0030337">
    <property type="term" value="F:DNA polymerase processivity factor activity"/>
    <property type="evidence" value="ECO:0007669"/>
    <property type="project" value="UniProtKB-UniRule"/>
</dbReference>
<keyword evidence="1" id="KW-0235">DNA replication</keyword>
<evidence type="ECO:0000313" key="5">
    <source>
        <dbReference type="EMBL" id="CAB4223080.1"/>
    </source>
</evidence>
<dbReference type="EMBL" id="LR796944">
    <property type="protein sequence ID" value="CAB4177104.1"/>
    <property type="molecule type" value="Genomic_DNA"/>
</dbReference>
<name>A0A6J5P9Y1_9CAUD</name>
<comment type="subunit">
    <text evidence="1">Homotrimer. Interacts with the viral DNA polymerase; this interaction constitutes the polymerase holoenzyme. Interacts with the sliding-clamp-loader; this interaction allows the sliding-clamp-loader to open the sliding clamp. Interacts with the viral DNA ligase. Part of the replicase complex that includes the DNA polymerase, the polymerase clamp, the clamp loader complex, the single-stranded DNA binding protein, the primase, the helicase and the helicase assembly factor. Interacts with the viral RNA polymerase (RNAP). Part of the transcription activation complex containing host RNAP, the viral RNA polymerase sigma-like factor, the late transcription coactivator, and the sliding clamp.</text>
</comment>
<dbReference type="SUPFAM" id="SSF55979">
    <property type="entry name" value="DNA clamp"/>
    <property type="match status" value="2"/>
</dbReference>
<keyword evidence="1" id="KW-1195">Viral transcription</keyword>
<dbReference type="Gene3D" id="3.70.10.10">
    <property type="match status" value="1"/>
</dbReference>
<comment type="function">
    <text evidence="1">Sliding clamp that encircles the genomic DNA and links the DNA polymerase to the template to control the processivity of DNA synthesis. Responsible for tethering the catalytic subunit of DNA polymerase to DNA during high-speed replication. Interaction with the sliding-clamp-loader opens the sliding clamp so that it can be loaded around the DNA template. During transcription, encircles the DNA and tethers host RNA polymerase (RNAP) to it.</text>
</comment>
<protein>
    <recommendedName>
        <fullName evidence="1">Sliding clamp</fullName>
    </recommendedName>
    <alternativeName>
        <fullName evidence="1">DNA polymerase accessory protein Gp45</fullName>
    </alternativeName>
    <alternativeName>
        <fullName evidence="1">DNA polymerase clamp</fullName>
    </alternativeName>
</protein>
<dbReference type="GO" id="GO:0019083">
    <property type="term" value="P:viral transcription"/>
    <property type="evidence" value="ECO:0007669"/>
    <property type="project" value="UniProtKB-UniRule"/>
</dbReference>
<evidence type="ECO:0000313" key="2">
    <source>
        <dbReference type="EMBL" id="CAB4167997.1"/>
    </source>
</evidence>
<evidence type="ECO:0000313" key="4">
    <source>
        <dbReference type="EMBL" id="CAB4177104.1"/>
    </source>
</evidence>
<dbReference type="InterPro" id="IPR046938">
    <property type="entry name" value="DNA_clamp_sf"/>
</dbReference>
<dbReference type="EMBL" id="LR796858">
    <property type="protein sequence ID" value="CAB4170829.1"/>
    <property type="molecule type" value="Genomic_DNA"/>
</dbReference>
<dbReference type="GO" id="GO:0039693">
    <property type="term" value="P:viral DNA genome replication"/>
    <property type="evidence" value="ECO:0007669"/>
    <property type="project" value="UniProtKB-UniRule"/>
</dbReference>
<gene>
    <name evidence="5" type="ORF">UFOVP1666_123</name>
    <name evidence="2" type="ORF">UFOVP867_78</name>
    <name evidence="3" type="ORF">UFOVP913_120</name>
    <name evidence="4" type="ORF">UFOVP993_173</name>
</gene>
<dbReference type="HAMAP" id="MF_04161">
    <property type="entry name" value="Sliding_clamp_T4"/>
    <property type="match status" value="1"/>
</dbReference>
<keyword evidence="1" id="KW-1194">Viral DNA replication</keyword>
<organism evidence="2">
    <name type="scientific">uncultured Caudovirales phage</name>
    <dbReference type="NCBI Taxonomy" id="2100421"/>
    <lineage>
        <taxon>Viruses</taxon>
        <taxon>Duplodnaviria</taxon>
        <taxon>Heunggongvirae</taxon>
        <taxon>Uroviricota</taxon>
        <taxon>Caudoviricetes</taxon>
        <taxon>Peduoviridae</taxon>
        <taxon>Maltschvirus</taxon>
        <taxon>Maltschvirus maltsch</taxon>
    </lineage>
</organism>
<dbReference type="EMBL" id="LR797534">
    <property type="protein sequence ID" value="CAB4223080.1"/>
    <property type="molecule type" value="Genomic_DNA"/>
</dbReference>